<evidence type="ECO:0000259" key="2">
    <source>
        <dbReference type="SMART" id="SM00909"/>
    </source>
</evidence>
<accession>Q1INP1</accession>
<dbReference type="AlphaFoldDB" id="Q1INP1"/>
<proteinExistence type="predicted"/>
<protein>
    <recommendedName>
        <fullName evidence="2">GerMN domain-containing protein</fullName>
    </recommendedName>
</protein>
<keyword evidence="1" id="KW-0812">Transmembrane</keyword>
<dbReference type="KEGG" id="aba:Acid345_2508"/>
<dbReference type="STRING" id="204669.Acid345_2508"/>
<dbReference type="RefSeq" id="WP_011523310.1">
    <property type="nucleotide sequence ID" value="NC_008009.1"/>
</dbReference>
<dbReference type="InterPro" id="IPR019606">
    <property type="entry name" value="GerMN"/>
</dbReference>
<evidence type="ECO:0000313" key="4">
    <source>
        <dbReference type="Proteomes" id="UP000002432"/>
    </source>
</evidence>
<dbReference type="EMBL" id="CP000360">
    <property type="protein sequence ID" value="ABF41509.1"/>
    <property type="molecule type" value="Genomic_DNA"/>
</dbReference>
<keyword evidence="1" id="KW-1133">Transmembrane helix</keyword>
<name>Q1INP1_KORVE</name>
<keyword evidence="1" id="KW-0472">Membrane</keyword>
<sequence length="197" mass="21435">MIPRHLQIMAAILLILAVGLGYYNYRLKHRAERRQPKPALAELPVAPPVSGPTSTATLYVADDKTGLLTRSSVTIPLPPDSSERTQQILRNLLTLYQTAPTTHNIGEGSDVKNVYFVKNGLVVVDFNGAFADKHPSGILAEELTVASIVATLRANNPQVEKVKFLVEGKDRDTLAGHADLATPLDAVNFSQMVKDLQ</sequence>
<organism evidence="3 4">
    <name type="scientific">Koribacter versatilis (strain Ellin345)</name>
    <dbReference type="NCBI Taxonomy" id="204669"/>
    <lineage>
        <taxon>Bacteria</taxon>
        <taxon>Pseudomonadati</taxon>
        <taxon>Acidobacteriota</taxon>
        <taxon>Terriglobia</taxon>
        <taxon>Terriglobales</taxon>
        <taxon>Candidatus Korobacteraceae</taxon>
        <taxon>Candidatus Korobacter</taxon>
    </lineage>
</organism>
<dbReference type="EnsemblBacteria" id="ABF41509">
    <property type="protein sequence ID" value="ABF41509"/>
    <property type="gene ID" value="Acid345_2508"/>
</dbReference>
<evidence type="ECO:0000313" key="3">
    <source>
        <dbReference type="EMBL" id="ABF41509.1"/>
    </source>
</evidence>
<feature type="transmembrane region" description="Helical" evidence="1">
    <location>
        <begin position="6"/>
        <end position="25"/>
    </location>
</feature>
<evidence type="ECO:0000256" key="1">
    <source>
        <dbReference type="SAM" id="Phobius"/>
    </source>
</evidence>
<gene>
    <name evidence="3" type="ordered locus">Acid345_2508</name>
</gene>
<dbReference type="Pfam" id="PF10646">
    <property type="entry name" value="Germane"/>
    <property type="match status" value="1"/>
</dbReference>
<dbReference type="OrthoDB" id="9809406at2"/>
<feature type="domain" description="GerMN" evidence="2">
    <location>
        <begin position="85"/>
        <end position="175"/>
    </location>
</feature>
<reference evidence="3 4" key="1">
    <citation type="journal article" date="2009" name="Appl. Environ. Microbiol.">
        <title>Three genomes from the phylum Acidobacteria provide insight into the lifestyles of these microorganisms in soils.</title>
        <authorList>
            <person name="Ward N.L."/>
            <person name="Challacombe J.F."/>
            <person name="Janssen P.H."/>
            <person name="Henrissat B."/>
            <person name="Coutinho P.M."/>
            <person name="Wu M."/>
            <person name="Xie G."/>
            <person name="Haft D.H."/>
            <person name="Sait M."/>
            <person name="Badger J."/>
            <person name="Barabote R.D."/>
            <person name="Bradley B."/>
            <person name="Brettin T.S."/>
            <person name="Brinkac L.M."/>
            <person name="Bruce D."/>
            <person name="Creasy T."/>
            <person name="Daugherty S.C."/>
            <person name="Davidsen T.M."/>
            <person name="DeBoy R.T."/>
            <person name="Detter J.C."/>
            <person name="Dodson R.J."/>
            <person name="Durkin A.S."/>
            <person name="Ganapathy A."/>
            <person name="Gwinn-Giglio M."/>
            <person name="Han C.S."/>
            <person name="Khouri H."/>
            <person name="Kiss H."/>
            <person name="Kothari S.P."/>
            <person name="Madupu R."/>
            <person name="Nelson K.E."/>
            <person name="Nelson W.C."/>
            <person name="Paulsen I."/>
            <person name="Penn K."/>
            <person name="Ren Q."/>
            <person name="Rosovitz M.J."/>
            <person name="Selengut J.D."/>
            <person name="Shrivastava S."/>
            <person name="Sullivan S.A."/>
            <person name="Tapia R."/>
            <person name="Thompson L.S."/>
            <person name="Watkins K.L."/>
            <person name="Yang Q."/>
            <person name="Yu C."/>
            <person name="Zafar N."/>
            <person name="Zhou L."/>
            <person name="Kuske C.R."/>
        </authorList>
    </citation>
    <scope>NUCLEOTIDE SEQUENCE [LARGE SCALE GENOMIC DNA]</scope>
    <source>
        <strain evidence="3 4">Ellin345</strain>
    </source>
</reference>
<dbReference type="SMART" id="SM00909">
    <property type="entry name" value="Germane"/>
    <property type="match status" value="1"/>
</dbReference>
<dbReference type="HOGENOM" id="CLU_1219219_0_0_0"/>
<keyword evidence="4" id="KW-1185">Reference proteome</keyword>
<dbReference type="eggNOG" id="COG5401">
    <property type="taxonomic scope" value="Bacteria"/>
</dbReference>
<dbReference type="Proteomes" id="UP000002432">
    <property type="component" value="Chromosome"/>
</dbReference>